<name>A0ABY4JMW5_9BACI</name>
<dbReference type="InterPro" id="IPR052934">
    <property type="entry name" value="Methyl-DNA_Rec/Restrict_Enz"/>
</dbReference>
<dbReference type="InterPro" id="IPR058807">
    <property type="entry name" value="ScoMcrA_N"/>
</dbReference>
<dbReference type="SMART" id="SM00382">
    <property type="entry name" value="AAA"/>
    <property type="match status" value="1"/>
</dbReference>
<dbReference type="Pfam" id="PF26345">
    <property type="entry name" value="ScoMcrA_N"/>
    <property type="match status" value="1"/>
</dbReference>
<dbReference type="SUPFAM" id="SSF52540">
    <property type="entry name" value="P-loop containing nucleoside triphosphate hydrolases"/>
    <property type="match status" value="1"/>
</dbReference>
<dbReference type="InterPro" id="IPR003593">
    <property type="entry name" value="AAA+_ATPase"/>
</dbReference>
<evidence type="ECO:0000313" key="2">
    <source>
        <dbReference type="EMBL" id="UPM53660.1"/>
    </source>
</evidence>
<organism evidence="2 3">
    <name type="scientific">Gottfriedia acidiceleris</name>
    <dbReference type="NCBI Taxonomy" id="371036"/>
    <lineage>
        <taxon>Bacteria</taxon>
        <taxon>Bacillati</taxon>
        <taxon>Bacillota</taxon>
        <taxon>Bacilli</taxon>
        <taxon>Bacillales</taxon>
        <taxon>Bacillaceae</taxon>
        <taxon>Gottfriedia</taxon>
    </lineage>
</organism>
<reference evidence="2 3" key="1">
    <citation type="submission" date="2022-04" db="EMBL/GenBank/DDBJ databases">
        <title>Mechanism of arsenic methylation and mitigation arsenic toxicity by Bacillus sp. LH14 from an Arsenic-Contaminated Paddy Soil.</title>
        <authorList>
            <person name="Wang D."/>
        </authorList>
    </citation>
    <scope>NUCLEOTIDE SEQUENCE [LARGE SCALE GENOMIC DNA]</scope>
    <source>
        <strain evidence="2 3">LH14</strain>
    </source>
</reference>
<keyword evidence="3" id="KW-1185">Reference proteome</keyword>
<dbReference type="InterPro" id="IPR015947">
    <property type="entry name" value="PUA-like_sf"/>
</dbReference>
<evidence type="ECO:0000259" key="1">
    <source>
        <dbReference type="SMART" id="SM00382"/>
    </source>
</evidence>
<dbReference type="InterPro" id="IPR027417">
    <property type="entry name" value="P-loop_NTPase"/>
</dbReference>
<dbReference type="InterPro" id="IPR002740">
    <property type="entry name" value="EVE_domain"/>
</dbReference>
<gene>
    <name evidence="2" type="ORF">MY490_18035</name>
</gene>
<dbReference type="Pfam" id="PF07728">
    <property type="entry name" value="AAA_5"/>
    <property type="match status" value="1"/>
</dbReference>
<dbReference type="InterPro" id="IPR011704">
    <property type="entry name" value="ATPase_dyneun-rel_AAA"/>
</dbReference>
<dbReference type="EMBL" id="CP096034">
    <property type="protein sequence ID" value="UPM53660.1"/>
    <property type="molecule type" value="Genomic_DNA"/>
</dbReference>
<protein>
    <submittedName>
        <fullName evidence="2">EVE domain-containing protein</fullName>
    </submittedName>
</protein>
<dbReference type="RefSeq" id="WP_248266907.1">
    <property type="nucleotide sequence ID" value="NZ_CP096034.1"/>
</dbReference>
<dbReference type="Proteomes" id="UP000830639">
    <property type="component" value="Chromosome"/>
</dbReference>
<dbReference type="Gene3D" id="3.40.50.300">
    <property type="entry name" value="P-loop containing nucleotide triphosphate hydrolases"/>
    <property type="match status" value="1"/>
</dbReference>
<evidence type="ECO:0000313" key="3">
    <source>
        <dbReference type="Proteomes" id="UP000830639"/>
    </source>
</evidence>
<proteinExistence type="predicted"/>
<sequence>MSIPNNITREHIIKALEEIDQMGIENLRPPSKFELYFDGKRYPPKEVIRFANEIANGDDLYNFSGGDESNNFLLKNGFSIVLKGTDQTIGMDFSQTKGKNLEQLIGKGNVFNSFDEANWAFNFIQDMVTQLGIQGPGDERLAITYPKDRKTIHINFCSWLLSGFYNNKQNQTFMLIPFTEAKELESVQSSDPFSKSLERNVRLYYMPLVDVQSLPKTLEENYKDTLQYILNLFETQKRSPYRIHNQVQIESAIFNYEMRDNLLMNGLEIGVKDESVQHFWLTANPSIWDVSKIKNGEAVFYTAYNQEGNKRRIFNAFQSAQPKDKIIFYESTPRKEVVALGEVLKGFHEEQHEGFSEPVNGVSFRYIRDVNPISWAQILAVEGLVNSSPVKNAAQGSLFKLTKEEYETILALEETEISTDVLKLSKIDFTTPITIGNLHFEDEQIIIKQAQTAIKNGKNVILTGPPGTGKSKLAKEICRSYRVNYQMTTATSDWSTYETIGGYRPLADGTLSFKPGLFLSCFKNPNTYQQQNEWLIIDEMNRADIDKAFGALFSALTGDPITLPFTAESGNQVMVRPQTLGNISKNDYDYMIPNDWRLIGTMNTFDKASLYEMSYAFMRRFAFIPVGVPKNITEELIVSYLTHWKLEGYNYIRPLAQLWKIINEYRQMGPAIVEDLAKFSYEEGDFTSAVILYALPQFEGLMEHQIVEFVNRVGEMEEIEKDRLINFVYDFYQIKE</sequence>
<dbReference type="Gene3D" id="3.10.590.10">
    <property type="entry name" value="ph1033 like domains"/>
    <property type="match status" value="1"/>
</dbReference>
<accession>A0ABY4JMW5</accession>
<feature type="domain" description="AAA+ ATPase" evidence="1">
    <location>
        <begin position="456"/>
        <end position="627"/>
    </location>
</feature>
<dbReference type="PANTHER" id="PTHR37291">
    <property type="entry name" value="5-METHYLCYTOSINE-SPECIFIC RESTRICTION ENZYME B"/>
    <property type="match status" value="1"/>
</dbReference>
<dbReference type="Pfam" id="PF01878">
    <property type="entry name" value="EVE"/>
    <property type="match status" value="1"/>
</dbReference>
<dbReference type="SUPFAM" id="SSF88697">
    <property type="entry name" value="PUA domain-like"/>
    <property type="match status" value="1"/>
</dbReference>
<dbReference type="PANTHER" id="PTHR37291:SF1">
    <property type="entry name" value="TYPE IV METHYL-DIRECTED RESTRICTION ENZYME ECOKMCRB SUBUNIT"/>
    <property type="match status" value="1"/>
</dbReference>